<dbReference type="PANTHER" id="PTHR43284:SF1">
    <property type="entry name" value="ASPARAGINE SYNTHETASE"/>
    <property type="match status" value="1"/>
</dbReference>
<gene>
    <name evidence="9" type="primary">asnB</name>
    <name evidence="9" type="ORF">E5L68_017375</name>
</gene>
<keyword evidence="10" id="KW-1185">Reference proteome</keyword>
<dbReference type="CDD" id="cd01991">
    <property type="entry name" value="Asn_synthase_B_C"/>
    <property type="match status" value="1"/>
</dbReference>
<dbReference type="InterPro" id="IPR029055">
    <property type="entry name" value="Ntn_hydrolases_N"/>
</dbReference>
<dbReference type="Gene3D" id="3.40.50.620">
    <property type="entry name" value="HUPs"/>
    <property type="match status" value="2"/>
</dbReference>
<evidence type="ECO:0000256" key="1">
    <source>
        <dbReference type="ARBA" id="ARBA00005187"/>
    </source>
</evidence>
<evidence type="ECO:0000256" key="6">
    <source>
        <dbReference type="ARBA" id="ARBA00022962"/>
    </source>
</evidence>
<keyword evidence="5" id="KW-0067">ATP-binding</keyword>
<keyword evidence="4" id="KW-0547">Nucleotide-binding</keyword>
<evidence type="ECO:0000256" key="3">
    <source>
        <dbReference type="ARBA" id="ARBA00012737"/>
    </source>
</evidence>
<dbReference type="RefSeq" id="WP_138728854.1">
    <property type="nucleotide sequence ID" value="NZ_SRMP02000045.1"/>
</dbReference>
<evidence type="ECO:0000259" key="8">
    <source>
        <dbReference type="PROSITE" id="PS51278"/>
    </source>
</evidence>
<evidence type="ECO:0000256" key="4">
    <source>
        <dbReference type="ARBA" id="ARBA00022741"/>
    </source>
</evidence>
<sequence>MCRIAGIISDTLTLSAMEDGVNRMCNAMHKGGPDGFGFHSLPALQLVFGHRRLSLIDLTENGKQPMCYNEQLWITFNGEIYNYLELKEDLIAKGFTFQNQTDTEVILAGYQAYGTDFFKALKGMFAFALLDQYTKQTFLVRDGVGIKPLYYHSDANNLYFASEIKAFTAFNTHWKENTDWPIYFLSFGFIPEPYTTLEGVYHLPKGHFLTYDHVSKKNKIKKFTNNYPAVVKTDQHTAETAMKANLDRAVKRHLISDAPIGVFLSGGIDSSLLSIIANEQHAQTINTVSINFNEPEFSEQQYQELIAQQIQSKHVSHTVSAKDFEQHIDQIFADMDQPSNDGINSWFVNKVAKDNGLKAVLSGIGADELFGGYPSFKRHQLIKRLKKIPRFLLKQAKYLPNDKLKRISFLAYENPIGEYLFLRGFYTPNVVGKLLGIPEKKVAQLLQQYTLPTEVQQLNAADRISWFETNIYMQNQLLKDTDYMSMAHGVEVRVPFLDQDVVAAALQLPTQRRFSEQPKSLLIAAYRKVLPEAIWNRPKKGFTFPFQHWFAQYQPMLNPQHYQGNPQALALLKQFKQQKLHWSKLFAIYQVYYRAK</sequence>
<dbReference type="InterPro" id="IPR001962">
    <property type="entry name" value="Asn_synthase"/>
</dbReference>
<dbReference type="Pfam" id="PF00733">
    <property type="entry name" value="Asn_synthase"/>
    <property type="match status" value="1"/>
</dbReference>
<proteinExistence type="inferred from homology"/>
<keyword evidence="9" id="KW-0436">Ligase</keyword>
<keyword evidence="6" id="KW-0315">Glutamine amidotransferase</keyword>
<dbReference type="InterPro" id="IPR014729">
    <property type="entry name" value="Rossmann-like_a/b/a_fold"/>
</dbReference>
<dbReference type="EMBL" id="SRMP02000045">
    <property type="protein sequence ID" value="MFN0293167.1"/>
    <property type="molecule type" value="Genomic_DNA"/>
</dbReference>
<organism evidence="9 10">
    <name type="scientific">Pedobacter helvus</name>
    <dbReference type="NCBI Taxonomy" id="2563444"/>
    <lineage>
        <taxon>Bacteria</taxon>
        <taxon>Pseudomonadati</taxon>
        <taxon>Bacteroidota</taxon>
        <taxon>Sphingobacteriia</taxon>
        <taxon>Sphingobacteriales</taxon>
        <taxon>Sphingobacteriaceae</taxon>
        <taxon>Pedobacter</taxon>
    </lineage>
</organism>
<feature type="domain" description="Glutamine amidotransferase type-2" evidence="8">
    <location>
        <begin position="2"/>
        <end position="214"/>
    </location>
</feature>
<comment type="catalytic activity">
    <reaction evidence="7">
        <text>L-aspartate + L-glutamine + ATP + H2O = L-asparagine + L-glutamate + AMP + diphosphate + H(+)</text>
        <dbReference type="Rhea" id="RHEA:12228"/>
        <dbReference type="ChEBI" id="CHEBI:15377"/>
        <dbReference type="ChEBI" id="CHEBI:15378"/>
        <dbReference type="ChEBI" id="CHEBI:29985"/>
        <dbReference type="ChEBI" id="CHEBI:29991"/>
        <dbReference type="ChEBI" id="CHEBI:30616"/>
        <dbReference type="ChEBI" id="CHEBI:33019"/>
        <dbReference type="ChEBI" id="CHEBI:58048"/>
        <dbReference type="ChEBI" id="CHEBI:58359"/>
        <dbReference type="ChEBI" id="CHEBI:456215"/>
        <dbReference type="EC" id="6.3.5.4"/>
    </reaction>
</comment>
<dbReference type="CDD" id="cd00712">
    <property type="entry name" value="AsnB"/>
    <property type="match status" value="1"/>
</dbReference>
<comment type="similarity">
    <text evidence="2">Belongs to the asparagine synthetase family.</text>
</comment>
<protein>
    <recommendedName>
        <fullName evidence="3">asparagine synthase (glutamine-hydrolyzing)</fullName>
        <ecNumber evidence="3">6.3.5.4</ecNumber>
    </recommendedName>
</protein>
<dbReference type="SUPFAM" id="SSF52402">
    <property type="entry name" value="Adenine nucleotide alpha hydrolases-like"/>
    <property type="match status" value="1"/>
</dbReference>
<dbReference type="InterPro" id="IPR006426">
    <property type="entry name" value="Asn_synth_AEB"/>
</dbReference>
<dbReference type="PIRSF" id="PIRSF001589">
    <property type="entry name" value="Asn_synthetase_glu-h"/>
    <property type="match status" value="1"/>
</dbReference>
<comment type="caution">
    <text evidence="9">The sequence shown here is derived from an EMBL/GenBank/DDBJ whole genome shotgun (WGS) entry which is preliminary data.</text>
</comment>
<accession>A0ABW9JL87</accession>
<evidence type="ECO:0000256" key="2">
    <source>
        <dbReference type="ARBA" id="ARBA00005752"/>
    </source>
</evidence>
<dbReference type="Gene3D" id="3.60.20.10">
    <property type="entry name" value="Glutamine Phosphoribosylpyrophosphate, subunit 1, domain 1"/>
    <property type="match status" value="1"/>
</dbReference>
<dbReference type="InterPro" id="IPR017932">
    <property type="entry name" value="GATase_2_dom"/>
</dbReference>
<dbReference type="GO" id="GO:0004066">
    <property type="term" value="F:asparagine synthase (glutamine-hydrolyzing) activity"/>
    <property type="evidence" value="ECO:0007669"/>
    <property type="project" value="UniProtKB-EC"/>
</dbReference>
<dbReference type="NCBIfam" id="TIGR01536">
    <property type="entry name" value="asn_synth_AEB"/>
    <property type="match status" value="1"/>
</dbReference>
<evidence type="ECO:0000256" key="7">
    <source>
        <dbReference type="ARBA" id="ARBA00048741"/>
    </source>
</evidence>
<dbReference type="PANTHER" id="PTHR43284">
    <property type="entry name" value="ASPARAGINE SYNTHETASE (GLUTAMINE-HYDROLYZING)"/>
    <property type="match status" value="1"/>
</dbReference>
<dbReference type="Pfam" id="PF13537">
    <property type="entry name" value="GATase_7"/>
    <property type="match status" value="1"/>
</dbReference>
<dbReference type="InterPro" id="IPR051786">
    <property type="entry name" value="ASN_synthetase/amidase"/>
</dbReference>
<reference evidence="9 10" key="1">
    <citation type="submission" date="2024-12" db="EMBL/GenBank/DDBJ databases">
        <authorList>
            <person name="Hu S."/>
        </authorList>
    </citation>
    <scope>NUCLEOTIDE SEQUENCE [LARGE SCALE GENOMIC DNA]</scope>
    <source>
        <strain evidence="9 10">P-25</strain>
    </source>
</reference>
<dbReference type="InterPro" id="IPR033738">
    <property type="entry name" value="AsnB_N"/>
</dbReference>
<evidence type="ECO:0000313" key="10">
    <source>
        <dbReference type="Proteomes" id="UP001517367"/>
    </source>
</evidence>
<dbReference type="PROSITE" id="PS51278">
    <property type="entry name" value="GATASE_TYPE_2"/>
    <property type="match status" value="1"/>
</dbReference>
<dbReference type="SUPFAM" id="SSF56235">
    <property type="entry name" value="N-terminal nucleophile aminohydrolases (Ntn hydrolases)"/>
    <property type="match status" value="1"/>
</dbReference>
<dbReference type="EC" id="6.3.5.4" evidence="3"/>
<name>A0ABW9JL87_9SPHI</name>
<evidence type="ECO:0000313" key="9">
    <source>
        <dbReference type="EMBL" id="MFN0293167.1"/>
    </source>
</evidence>
<comment type="pathway">
    <text evidence="1">Amino-acid biosynthesis; L-asparagine biosynthesis; L-asparagine from L-aspartate (L-Gln route): step 1/1.</text>
</comment>
<evidence type="ECO:0000256" key="5">
    <source>
        <dbReference type="ARBA" id="ARBA00022840"/>
    </source>
</evidence>
<dbReference type="Proteomes" id="UP001517367">
    <property type="component" value="Unassembled WGS sequence"/>
</dbReference>